<protein>
    <submittedName>
        <fullName evidence="2">Uncharacterized protein</fullName>
    </submittedName>
</protein>
<feature type="compositionally biased region" description="Polar residues" evidence="1">
    <location>
        <begin position="1"/>
        <end position="16"/>
    </location>
</feature>
<dbReference type="HOGENOM" id="CLU_3088858_0_0_1"/>
<evidence type="ECO:0000313" key="3">
    <source>
        <dbReference type="Proteomes" id="UP000054485"/>
    </source>
</evidence>
<feature type="region of interest" description="Disordered" evidence="1">
    <location>
        <begin position="1"/>
        <end position="23"/>
    </location>
</feature>
<dbReference type="AlphaFoldDB" id="A0A0D0BKJ1"/>
<dbReference type="EMBL" id="KN835158">
    <property type="protein sequence ID" value="KIK46467.1"/>
    <property type="molecule type" value="Genomic_DNA"/>
</dbReference>
<proteinExistence type="predicted"/>
<reference evidence="3" key="2">
    <citation type="submission" date="2015-01" db="EMBL/GenBank/DDBJ databases">
        <title>Evolutionary Origins and Diversification of the Mycorrhizal Mutualists.</title>
        <authorList>
            <consortium name="DOE Joint Genome Institute"/>
            <consortium name="Mycorrhizal Genomics Consortium"/>
            <person name="Kohler A."/>
            <person name="Kuo A."/>
            <person name="Nagy L.G."/>
            <person name="Floudas D."/>
            <person name="Copeland A."/>
            <person name="Barry K.W."/>
            <person name="Cichocki N."/>
            <person name="Veneault-Fourrey C."/>
            <person name="LaButti K."/>
            <person name="Lindquist E.A."/>
            <person name="Lipzen A."/>
            <person name="Lundell T."/>
            <person name="Morin E."/>
            <person name="Murat C."/>
            <person name="Riley R."/>
            <person name="Ohm R."/>
            <person name="Sun H."/>
            <person name="Tunlid A."/>
            <person name="Henrissat B."/>
            <person name="Grigoriev I.V."/>
            <person name="Hibbett D.S."/>
            <person name="Martin F."/>
        </authorList>
    </citation>
    <scope>NUCLEOTIDE SEQUENCE [LARGE SCALE GENOMIC DNA]</scope>
    <source>
        <strain evidence="3">UH-Slu-Lm8-n1</strain>
    </source>
</reference>
<name>A0A0D0BKJ1_9AGAM</name>
<keyword evidence="3" id="KW-1185">Reference proteome</keyword>
<dbReference type="InParanoid" id="A0A0D0BKJ1"/>
<dbReference type="Proteomes" id="UP000054485">
    <property type="component" value="Unassembled WGS sequence"/>
</dbReference>
<evidence type="ECO:0000313" key="2">
    <source>
        <dbReference type="EMBL" id="KIK46467.1"/>
    </source>
</evidence>
<accession>A0A0D0BKJ1</accession>
<evidence type="ECO:0000256" key="1">
    <source>
        <dbReference type="SAM" id="MobiDB-lite"/>
    </source>
</evidence>
<organism evidence="2 3">
    <name type="scientific">Suillus luteus UH-Slu-Lm8-n1</name>
    <dbReference type="NCBI Taxonomy" id="930992"/>
    <lineage>
        <taxon>Eukaryota</taxon>
        <taxon>Fungi</taxon>
        <taxon>Dikarya</taxon>
        <taxon>Basidiomycota</taxon>
        <taxon>Agaricomycotina</taxon>
        <taxon>Agaricomycetes</taxon>
        <taxon>Agaricomycetidae</taxon>
        <taxon>Boletales</taxon>
        <taxon>Suillineae</taxon>
        <taxon>Suillaceae</taxon>
        <taxon>Suillus</taxon>
    </lineage>
</organism>
<gene>
    <name evidence="2" type="ORF">CY34DRAFT_800318</name>
</gene>
<sequence>MGRNSRNLNAVSNKTTLPLPVVSGSDGVAQHNMNRIDFLQSNAKQSTVIHRR</sequence>
<reference evidence="2 3" key="1">
    <citation type="submission" date="2014-04" db="EMBL/GenBank/DDBJ databases">
        <authorList>
            <consortium name="DOE Joint Genome Institute"/>
            <person name="Kuo A."/>
            <person name="Ruytinx J."/>
            <person name="Rineau F."/>
            <person name="Colpaert J."/>
            <person name="Kohler A."/>
            <person name="Nagy L.G."/>
            <person name="Floudas D."/>
            <person name="Copeland A."/>
            <person name="Barry K.W."/>
            <person name="Cichocki N."/>
            <person name="Veneault-Fourrey C."/>
            <person name="LaButti K."/>
            <person name="Lindquist E.A."/>
            <person name="Lipzen A."/>
            <person name="Lundell T."/>
            <person name="Morin E."/>
            <person name="Murat C."/>
            <person name="Sun H."/>
            <person name="Tunlid A."/>
            <person name="Henrissat B."/>
            <person name="Grigoriev I.V."/>
            <person name="Hibbett D.S."/>
            <person name="Martin F."/>
            <person name="Nordberg H.P."/>
            <person name="Cantor M.N."/>
            <person name="Hua S.X."/>
        </authorList>
    </citation>
    <scope>NUCLEOTIDE SEQUENCE [LARGE SCALE GENOMIC DNA]</scope>
    <source>
        <strain evidence="2 3">UH-Slu-Lm8-n1</strain>
    </source>
</reference>